<keyword evidence="3" id="KW-0378">Hydrolase</keyword>
<evidence type="ECO:0000313" key="7">
    <source>
        <dbReference type="Proteomes" id="UP000245609"/>
    </source>
</evidence>
<dbReference type="Pfam" id="PF03568">
    <property type="entry name" value="Separin_C"/>
    <property type="match status" value="2"/>
</dbReference>
<dbReference type="EC" id="3.4.22.49" evidence="2"/>
<dbReference type="GO" id="GO:0006508">
    <property type="term" value="P:proteolysis"/>
    <property type="evidence" value="ECO:0007669"/>
    <property type="project" value="InterPro"/>
</dbReference>
<name>A0A2T9YNI7_9FUNG</name>
<evidence type="ECO:0000256" key="1">
    <source>
        <dbReference type="ARBA" id="ARBA00000451"/>
    </source>
</evidence>
<dbReference type="STRING" id="133381.A0A2T9YNI7"/>
<evidence type="ECO:0000256" key="3">
    <source>
        <dbReference type="ARBA" id="ARBA00022801"/>
    </source>
</evidence>
<dbReference type="PANTHER" id="PTHR12792:SF0">
    <property type="entry name" value="SEPARIN"/>
    <property type="match status" value="1"/>
</dbReference>
<dbReference type="InterPro" id="IPR005314">
    <property type="entry name" value="Peptidase_C50"/>
</dbReference>
<evidence type="ECO:0000256" key="4">
    <source>
        <dbReference type="ARBA" id="ARBA00022829"/>
    </source>
</evidence>
<sequence length="819" mass="93655">MKSSEDNQLSDLKRLDLLRSYLLIETGSMEKSLLFSSFYLRSNPLLFDSLIKDILETFYAYILNSYKNSEQNIEMFGVPRMIPLYEMEKAGSFKVGAKKRITKTVSSFLDNVIYIEKIAKELLLLLASTHPSKSSNTIANLCSIRVNILLFLIWSRLGGYNYEDHIDEVLCGGDIGNNIDILMRKSEFQIKNMMKKNIFKKPELIHTLVEKLDEQNKLTNLVNNSKSEFRANIPTLFDSLSTTGAVISLLYDESLNTLCVIRYERNDKAEEASDDLAVLVAQIPISSKINYIEKFKHLADMADLSINPDNMEKLLQERDKIKWWNKRAKLDSEYKDLLKRVEDEWFGSLIGIVLQNGYISNDKLLETIAHEFKEIVLTSLLKSNRNRTLLENERLNSDIIKSILRTYKNYPKNTETVSKLIFSLYFTNVDSSEAFKSSEYNKLLQGLDPFIERWSNTIETCSNDHIILIPSYNVIEVPWENLPSLLQVPVSRMPSMKSLIELLSIKNSNNSHKTSNDYCDLENEYDSFITGSNNYHDHDYDSTSPLAKVNKKTADKNSLENSFLSLSITKTNRTKEFFSKSPSSNLETEGYYDSDFDTYKKTDSLDDFESINGKKVFYILNPAGDLKRTQEKFEGLVQGNHKQGWSGISGRAPIPNEVANGLYNSEVLLYIGHGGGEKYIKQSELAKADKLRLNILFGCSSAKLRKNGDYSIVGTLIDYMSANCGISFMGNLFDVGDKDIDRFSLEFYDLWWKQKDFSTLVAYQCKCKKCSRVNQDNEKHSSSLSNVQAAMKSRDKCRMRYLTGCAPVVYGIPLYNSLE</sequence>
<dbReference type="GO" id="GO:0005737">
    <property type="term" value="C:cytoplasm"/>
    <property type="evidence" value="ECO:0007669"/>
    <property type="project" value="TreeGrafter"/>
</dbReference>
<protein>
    <recommendedName>
        <fullName evidence="2">separase</fullName>
        <ecNumber evidence="2">3.4.22.49</ecNumber>
    </recommendedName>
</protein>
<evidence type="ECO:0000256" key="2">
    <source>
        <dbReference type="ARBA" id="ARBA00012489"/>
    </source>
</evidence>
<feature type="domain" description="Peptidase C50" evidence="5">
    <location>
        <begin position="613"/>
        <end position="710"/>
    </location>
</feature>
<dbReference type="GO" id="GO:0072686">
    <property type="term" value="C:mitotic spindle"/>
    <property type="evidence" value="ECO:0007669"/>
    <property type="project" value="TreeGrafter"/>
</dbReference>
<proteinExistence type="predicted"/>
<dbReference type="GO" id="GO:0004197">
    <property type="term" value="F:cysteine-type endopeptidase activity"/>
    <property type="evidence" value="ECO:0007669"/>
    <property type="project" value="InterPro"/>
</dbReference>
<keyword evidence="4" id="KW-0159">Chromosome partition</keyword>
<organism evidence="6 7">
    <name type="scientific">Smittium megazygosporum</name>
    <dbReference type="NCBI Taxonomy" id="133381"/>
    <lineage>
        <taxon>Eukaryota</taxon>
        <taxon>Fungi</taxon>
        <taxon>Fungi incertae sedis</taxon>
        <taxon>Zoopagomycota</taxon>
        <taxon>Kickxellomycotina</taxon>
        <taxon>Harpellomycetes</taxon>
        <taxon>Harpellales</taxon>
        <taxon>Legeriomycetaceae</taxon>
        <taxon>Smittium</taxon>
    </lineage>
</organism>
<evidence type="ECO:0000313" key="6">
    <source>
        <dbReference type="EMBL" id="PVU93908.1"/>
    </source>
</evidence>
<dbReference type="Proteomes" id="UP000245609">
    <property type="component" value="Unassembled WGS sequence"/>
</dbReference>
<dbReference type="InterPro" id="IPR030397">
    <property type="entry name" value="SEPARIN_core_dom"/>
</dbReference>
<dbReference type="GO" id="GO:0051307">
    <property type="term" value="P:meiotic chromosome separation"/>
    <property type="evidence" value="ECO:0007669"/>
    <property type="project" value="TreeGrafter"/>
</dbReference>
<comment type="caution">
    <text evidence="6">The sequence shown here is derived from an EMBL/GenBank/DDBJ whole genome shotgun (WGS) entry which is preliminary data.</text>
</comment>
<dbReference type="AlphaFoldDB" id="A0A2T9YNI7"/>
<evidence type="ECO:0000259" key="5">
    <source>
        <dbReference type="PROSITE" id="PS51700"/>
    </source>
</evidence>
<dbReference type="PANTHER" id="PTHR12792">
    <property type="entry name" value="EXTRA SPINDLE POLES 1-RELATED"/>
    <property type="match status" value="1"/>
</dbReference>
<accession>A0A2T9YNI7</accession>
<dbReference type="EMBL" id="MBFS01002684">
    <property type="protein sequence ID" value="PVU93908.1"/>
    <property type="molecule type" value="Genomic_DNA"/>
</dbReference>
<dbReference type="GO" id="GO:0005634">
    <property type="term" value="C:nucleus"/>
    <property type="evidence" value="ECO:0007669"/>
    <property type="project" value="InterPro"/>
</dbReference>
<dbReference type="PROSITE" id="PS51700">
    <property type="entry name" value="SEPARIN"/>
    <property type="match status" value="1"/>
</dbReference>
<gene>
    <name evidence="6" type="ORF">BB560_005977</name>
</gene>
<reference evidence="6 7" key="1">
    <citation type="journal article" date="2018" name="MBio">
        <title>Comparative Genomics Reveals the Core Gene Toolbox for the Fungus-Insect Symbiosis.</title>
        <authorList>
            <person name="Wang Y."/>
            <person name="Stata M."/>
            <person name="Wang W."/>
            <person name="Stajich J.E."/>
            <person name="White M.M."/>
            <person name="Moncalvo J.M."/>
        </authorList>
    </citation>
    <scope>NUCLEOTIDE SEQUENCE [LARGE SCALE GENOMIC DNA]</scope>
    <source>
        <strain evidence="6 7">SC-DP-2</strain>
    </source>
</reference>
<dbReference type="OrthoDB" id="10255632at2759"/>
<keyword evidence="7" id="KW-1185">Reference proteome</keyword>
<comment type="catalytic activity">
    <reaction evidence="1">
        <text>All bonds known to be hydrolyzed by this endopeptidase have arginine in P1 and an acidic residue in P4. P6 is often occupied by an acidic residue or by a hydroxy-amino-acid residue, the phosphorylation of which enhances cleavage.</text>
        <dbReference type="EC" id="3.4.22.49"/>
    </reaction>
</comment>